<dbReference type="GO" id="GO:0010212">
    <property type="term" value="P:response to ionizing radiation"/>
    <property type="evidence" value="ECO:0007669"/>
    <property type="project" value="InterPro"/>
</dbReference>
<evidence type="ECO:0000313" key="2">
    <source>
        <dbReference type="EMBL" id="GBG86303.1"/>
    </source>
</evidence>
<organism evidence="2 3">
    <name type="scientific">Chara braunii</name>
    <name type="common">Braun's stonewort</name>
    <dbReference type="NCBI Taxonomy" id="69332"/>
    <lineage>
        <taxon>Eukaryota</taxon>
        <taxon>Viridiplantae</taxon>
        <taxon>Streptophyta</taxon>
        <taxon>Charophyceae</taxon>
        <taxon>Charales</taxon>
        <taxon>Characeae</taxon>
        <taxon>Chara</taxon>
    </lineage>
</organism>
<dbReference type="PANTHER" id="PTHR21556:SF2">
    <property type="entry name" value="TRESLIN"/>
    <property type="match status" value="1"/>
</dbReference>
<dbReference type="OrthoDB" id="1913152at2759"/>
<proteinExistence type="predicted"/>
<feature type="region of interest" description="Disordered" evidence="1">
    <location>
        <begin position="1387"/>
        <end position="1450"/>
    </location>
</feature>
<protein>
    <submittedName>
        <fullName evidence="2">Uncharacterized protein</fullName>
    </submittedName>
</protein>
<dbReference type="GO" id="GO:0003682">
    <property type="term" value="F:chromatin binding"/>
    <property type="evidence" value="ECO:0007669"/>
    <property type="project" value="TreeGrafter"/>
</dbReference>
<dbReference type="GO" id="GO:0006260">
    <property type="term" value="P:DNA replication"/>
    <property type="evidence" value="ECO:0007669"/>
    <property type="project" value="InterPro"/>
</dbReference>
<dbReference type="Proteomes" id="UP000265515">
    <property type="component" value="Unassembled WGS sequence"/>
</dbReference>
<feature type="region of interest" description="Disordered" evidence="1">
    <location>
        <begin position="747"/>
        <end position="785"/>
    </location>
</feature>
<feature type="compositionally biased region" description="Low complexity" evidence="1">
    <location>
        <begin position="1799"/>
        <end position="1824"/>
    </location>
</feature>
<feature type="region of interest" description="Disordered" evidence="1">
    <location>
        <begin position="1102"/>
        <end position="1122"/>
    </location>
</feature>
<dbReference type="STRING" id="69332.A0A388LVN0"/>
<feature type="region of interest" description="Disordered" evidence="1">
    <location>
        <begin position="1025"/>
        <end position="1065"/>
    </location>
</feature>
<dbReference type="EMBL" id="BFEA01000557">
    <property type="protein sequence ID" value="GBG86303.1"/>
    <property type="molecule type" value="Genomic_DNA"/>
</dbReference>
<feature type="compositionally biased region" description="Basic and acidic residues" evidence="1">
    <location>
        <begin position="1293"/>
        <end position="1305"/>
    </location>
</feature>
<feature type="compositionally biased region" description="Polar residues" evidence="1">
    <location>
        <begin position="2051"/>
        <end position="2066"/>
    </location>
</feature>
<dbReference type="PANTHER" id="PTHR21556">
    <property type="entry name" value="TRESLIN"/>
    <property type="match status" value="1"/>
</dbReference>
<feature type="region of interest" description="Disordered" evidence="1">
    <location>
        <begin position="1243"/>
        <end position="1314"/>
    </location>
</feature>
<feature type="region of interest" description="Disordered" evidence="1">
    <location>
        <begin position="2161"/>
        <end position="2204"/>
    </location>
</feature>
<dbReference type="Gramene" id="GBG86303">
    <property type="protein sequence ID" value="GBG86303"/>
    <property type="gene ID" value="CBR_g41297"/>
</dbReference>
<dbReference type="GO" id="GO:0030174">
    <property type="term" value="P:regulation of DNA-templated DNA replication initiation"/>
    <property type="evidence" value="ECO:0007669"/>
    <property type="project" value="TreeGrafter"/>
</dbReference>
<feature type="compositionally biased region" description="Basic and acidic residues" evidence="1">
    <location>
        <begin position="2031"/>
        <end position="2050"/>
    </location>
</feature>
<reference evidence="2 3" key="1">
    <citation type="journal article" date="2018" name="Cell">
        <title>The Chara Genome: Secondary Complexity and Implications for Plant Terrestrialization.</title>
        <authorList>
            <person name="Nishiyama T."/>
            <person name="Sakayama H."/>
            <person name="Vries J.D."/>
            <person name="Buschmann H."/>
            <person name="Saint-Marcoux D."/>
            <person name="Ullrich K.K."/>
            <person name="Haas F.B."/>
            <person name="Vanderstraeten L."/>
            <person name="Becker D."/>
            <person name="Lang D."/>
            <person name="Vosolsobe S."/>
            <person name="Rombauts S."/>
            <person name="Wilhelmsson P.K.I."/>
            <person name="Janitza P."/>
            <person name="Kern R."/>
            <person name="Heyl A."/>
            <person name="Rumpler F."/>
            <person name="Villalobos L.I.A.C."/>
            <person name="Clay J.M."/>
            <person name="Skokan R."/>
            <person name="Toyoda A."/>
            <person name="Suzuki Y."/>
            <person name="Kagoshima H."/>
            <person name="Schijlen E."/>
            <person name="Tajeshwar N."/>
            <person name="Catarino B."/>
            <person name="Hetherington A.J."/>
            <person name="Saltykova A."/>
            <person name="Bonnot C."/>
            <person name="Breuninger H."/>
            <person name="Symeonidi A."/>
            <person name="Radhakrishnan G.V."/>
            <person name="Van Nieuwerburgh F."/>
            <person name="Deforce D."/>
            <person name="Chang C."/>
            <person name="Karol K.G."/>
            <person name="Hedrich R."/>
            <person name="Ulvskov P."/>
            <person name="Glockner G."/>
            <person name="Delwiche C.F."/>
            <person name="Petrasek J."/>
            <person name="Van de Peer Y."/>
            <person name="Friml J."/>
            <person name="Beilby M."/>
            <person name="Dolan L."/>
            <person name="Kohara Y."/>
            <person name="Sugano S."/>
            <person name="Fujiyama A."/>
            <person name="Delaux P.-M."/>
            <person name="Quint M."/>
            <person name="TheiBen G."/>
            <person name="Hagemann M."/>
            <person name="Harholt J."/>
            <person name="Dunand C."/>
            <person name="Zachgo S."/>
            <person name="Langdale J."/>
            <person name="Maumus F."/>
            <person name="Straeten D.V.D."/>
            <person name="Gould S.B."/>
            <person name="Rensing S.A."/>
        </authorList>
    </citation>
    <scope>NUCLEOTIDE SEQUENCE [LARGE SCALE GENOMIC DNA]</scope>
    <source>
        <strain evidence="2 3">S276</strain>
    </source>
</reference>
<feature type="region of interest" description="Disordered" evidence="1">
    <location>
        <begin position="1596"/>
        <end position="1659"/>
    </location>
</feature>
<keyword evidence="3" id="KW-1185">Reference proteome</keyword>
<comment type="caution">
    <text evidence="2">The sequence shown here is derived from an EMBL/GenBank/DDBJ whole genome shotgun (WGS) entry which is preliminary data.</text>
</comment>
<name>A0A388LVN0_CHABU</name>
<feature type="compositionally biased region" description="Basic and acidic residues" evidence="1">
    <location>
        <begin position="1036"/>
        <end position="1060"/>
    </location>
</feature>
<dbReference type="GO" id="GO:0007095">
    <property type="term" value="P:mitotic G2 DNA damage checkpoint signaling"/>
    <property type="evidence" value="ECO:0007669"/>
    <property type="project" value="TreeGrafter"/>
</dbReference>
<feature type="compositionally biased region" description="Basic and acidic residues" evidence="1">
    <location>
        <begin position="2282"/>
        <end position="2291"/>
    </location>
</feature>
<feature type="region of interest" description="Disordered" evidence="1">
    <location>
        <begin position="2282"/>
        <end position="2305"/>
    </location>
</feature>
<feature type="compositionally biased region" description="Basic and acidic residues" evidence="1">
    <location>
        <begin position="1432"/>
        <end position="1447"/>
    </location>
</feature>
<sequence length="2379" mass="254468">MGVEMEAKKRRRSRLVVVVDINPILGKANWGQRCRQVVGVQMCVNKILASFRGLSPSSAGATGFQWGFKFIDTSLTSMASQRSIQRRVDTWRATCGWSGGGGGGGSGHSLRPDVLRQSFRLADASSYEAFCSVLDLLIGQCSGSEYGSNDRSGVDAPSSYVTRGRSIARALSEVISDFSWETVGLEEENEEGDEEEEEESEGEEGGRWEDGEEAVTGRAGDDKDQDKVRRSWQGGGYNDCVSRYNDCVSNSVLSNDDDMEAGCTQSHATGAAANKGGQRRRRSGQGICSAGNYIVLFSAAPIDTVDEVASFVGMPAQQYEADSPWNEVQRSLSAGGKLGPSLLDLCQEPFTPLKGQFDLQRVRLCWVDVLQSSSGNNSSSFPSVCDKQRFATAPSTSYVAAHVAIACLRGSVMPLDLLVGGASIIPFSTLFFSLARKGCPWERQGGKRGGVHDTDVQNAVRRPRGHRGCVDEEGSTTLVLLSLPNPYIALPSQGGERGKTGGTTYSLCFLELVPCLKIASSSHRRRTAEGGRGESPQPQADRAQSPLLLPSTPSSATAHGVAVIDQLLLGSRLILMNVRCLLRRSLLLPAWLVADRQYIVTSTHVRRVKVAPDDDGHVGGGTPGCCGHVGCCPINGVTTGNNDCRKAGARKDAEKAEQRFRRFLLCLSKRMAVAVVDFGDESGVVISGVLEPITPSVGILTLLADDVSLDATKVMERKMPFPLCNSVADKEEGGTGRERCCRNRLPPDPLAMESLQPGKPVLNGDGNNTRHHHHHLSPSDGERADGAGRCGGMAGLCSVDNGNGGCGNQRGPSTKRTWGTMMAEGDLGEEGGEWGGATTFSGCGSDRLLRVVDRGLPPAKRRMSDGLASEDRGQCPASVGLLRETTPAPARKSGRAHRFPFCCSGPEDDHDHDHDHGLLHCLQRDRCTMHVEQFSKDPDRVWLRYVYLPPLYSVKGAVAGWDRERLQAGVAAGDRGEKQAFPDLVDGHAKTGTRALTPLTSPNNIRGEGRCALASLTAQGRYVGDSGRQAQAGGGVDDRAGVPREVSPRQENRKDGERNGGGHCGRVVGSLLPLVEAKSVRVNGARTGVPSAGLGRQVVGGAVEGNGGKGEEGGTGKSVKGNKTGDVVANSYSLSALSKRGKGGTHHLEPWYLQKSRLNLKMRKGVRYWLGLHVKEAMKREGAEKRSDGDGGGRHGEGDPETTGKGGGVERKTWFAGDDGEGDERSFRLAVASQLVQLKNEWGQQKWQGQHKTESQEKRAKVVDDSLTEKAEEMGRERERSGKQQQQQQQQTECDKSAEEKDVCRRGTKSTKGAVAGDTWADCSGCGKGEDSGRGDDLKEEIAVLVESVNSFPAKGEVEGDAVDFASMVVSELLRIMPLVMAKTAKASSHNCVRGEGKETGGKQGGDGGGSVLHEGDGTEECTAPRKVRHVSKQDEEVGLGEDRNRSENGNSVAAAIDRRALLKRMARMLLLKPKQLAKMFKFVSLPQGRTKLGLPTATVEEKLRSHQLQIFLRLEMMGPDNEIPANDQLKESLWKEVCQLLLQIRHNLPNEEDLQDYCDRVIYARYGASLGGTLEKMYWEMEFKVSNDADAEAEALGGNVGDDGMMSGNDKQPGPESSSRARQRRGRNRQGAKSGSEGDVNSSSWGDRRSRGRSSSLLRSLKGRCRLERRGTARALGWNGKKGENAERERKMSHFYVADQDRLRRVKTVKKIMSRVGDKGREKGRLTRVNMRRRQNGHAGREGPPQEVSSSADVVAATPGPSRSSREVVRGTPSLETGTRRRFTPICIGRRRSGSCSIGSGRARSWGRSRGTPSVSVRGTPSTGTGGVVSGECVQQRTGYCRPGMGVESQCRAEPELSRETAERRAALLGNGRSGGRRGLRQKFRDVTMRLKTQLESNSVGAADSAMVAGTSTPGAVNGHAAEPVGGSLNPNAAVTKSSSEKRMAASIMWPVGIPGDEEDEEDGDDEGVAVTKTPCKTFGPGAGNRGSDGRKVVNVAVMNGDGVRGTGTGQQAGGLEPGQGKVQPSCSQRPEETSLQHREEDGGERDTSLHNGSTEVVGGVQNSKDFARDASTMMEGEVRRQDSAEQKNPNSFIATADAGEDRSTCSSPAALATECGINSSPGKEVLLKSQVSHHHAFARIEVTGKGAPAAQGKLLEHSTREGGETGAGKAQANYNDGNDTLVGKKRKRGRPRTSGLAGAGACGANEHRNQDCQTLANQESQLVGIGTEAESARNKAKRGRKKMSSIAVQGSNCGHQGAAVQTENPGLSSADVTVVPEKPDSLCKTDQGKNFHSTPNLEPREGLRSAERDAALINADGASAEEDAAVGVTENKAVKGIGAVHGRKSKGSTQRSVCGTATACREGEAATRPKRKRRRNL</sequence>
<feature type="compositionally biased region" description="Basic and acidic residues" evidence="1">
    <location>
        <begin position="219"/>
        <end position="229"/>
    </location>
</feature>
<feature type="compositionally biased region" description="Acidic residues" evidence="1">
    <location>
        <begin position="184"/>
        <end position="203"/>
    </location>
</feature>
<dbReference type="GO" id="GO:0033314">
    <property type="term" value="P:mitotic DNA replication checkpoint signaling"/>
    <property type="evidence" value="ECO:0007669"/>
    <property type="project" value="InterPro"/>
</dbReference>
<accession>A0A388LVN0</accession>
<evidence type="ECO:0000256" key="1">
    <source>
        <dbReference type="SAM" id="MobiDB-lite"/>
    </source>
</evidence>
<feature type="region of interest" description="Disordered" evidence="1">
    <location>
        <begin position="1180"/>
        <end position="1222"/>
    </location>
</feature>
<feature type="compositionally biased region" description="Gly residues" evidence="1">
    <location>
        <begin position="2004"/>
        <end position="2019"/>
    </location>
</feature>
<feature type="compositionally biased region" description="Basic and acidic residues" evidence="1">
    <location>
        <begin position="1251"/>
        <end position="1282"/>
    </location>
</feature>
<feature type="region of interest" description="Disordered" evidence="1">
    <location>
        <begin position="1728"/>
        <end position="1774"/>
    </location>
</feature>
<feature type="region of interest" description="Disordered" evidence="1">
    <location>
        <begin position="1799"/>
        <end position="1830"/>
    </location>
</feature>
<feature type="compositionally biased region" description="Gly residues" evidence="1">
    <location>
        <begin position="1402"/>
        <end position="1411"/>
    </location>
</feature>
<feature type="compositionally biased region" description="Basic and acidic residues" evidence="1">
    <location>
        <begin position="1180"/>
        <end position="1198"/>
    </location>
</feature>
<gene>
    <name evidence="2" type="ORF">CBR_g41297</name>
</gene>
<feature type="region of interest" description="Disordered" evidence="1">
    <location>
        <begin position="1956"/>
        <end position="2067"/>
    </location>
</feature>
<feature type="compositionally biased region" description="Acidic residues" evidence="1">
    <location>
        <begin position="1957"/>
        <end position="1969"/>
    </location>
</feature>
<dbReference type="InterPro" id="IPR026153">
    <property type="entry name" value="Treslin"/>
</dbReference>
<evidence type="ECO:0000313" key="3">
    <source>
        <dbReference type="Proteomes" id="UP000265515"/>
    </source>
</evidence>
<feature type="compositionally biased region" description="Basic residues" evidence="1">
    <location>
        <begin position="1622"/>
        <end position="1631"/>
    </location>
</feature>
<dbReference type="GO" id="GO:0005634">
    <property type="term" value="C:nucleus"/>
    <property type="evidence" value="ECO:0007669"/>
    <property type="project" value="InterPro"/>
</dbReference>
<feature type="region of interest" description="Disordered" evidence="1">
    <location>
        <begin position="523"/>
        <end position="553"/>
    </location>
</feature>
<feature type="region of interest" description="Disordered" evidence="1">
    <location>
        <begin position="180"/>
        <end position="232"/>
    </location>
</feature>